<gene>
    <name evidence="2" type="ORF">GCM10009111_22940</name>
</gene>
<name>A0ABN1L859_9GAMM</name>
<keyword evidence="3" id="KW-1185">Reference proteome</keyword>
<organism evidence="2 3">
    <name type="scientific">Colwellia asteriadis</name>
    <dbReference type="NCBI Taxonomy" id="517723"/>
    <lineage>
        <taxon>Bacteria</taxon>
        <taxon>Pseudomonadati</taxon>
        <taxon>Pseudomonadota</taxon>
        <taxon>Gammaproteobacteria</taxon>
        <taxon>Alteromonadales</taxon>
        <taxon>Colwelliaceae</taxon>
        <taxon>Colwellia</taxon>
    </lineage>
</organism>
<dbReference type="EMBL" id="BAAAFA010000007">
    <property type="protein sequence ID" value="GAA0819174.1"/>
    <property type="molecule type" value="Genomic_DNA"/>
</dbReference>
<evidence type="ECO:0000313" key="3">
    <source>
        <dbReference type="Proteomes" id="UP001500021"/>
    </source>
</evidence>
<comment type="caution">
    <text evidence="2">The sequence shown here is derived from an EMBL/GenBank/DDBJ whole genome shotgun (WGS) entry which is preliminary data.</text>
</comment>
<reference evidence="2 3" key="1">
    <citation type="journal article" date="2019" name="Int. J. Syst. Evol. Microbiol.">
        <title>The Global Catalogue of Microorganisms (GCM) 10K type strain sequencing project: providing services to taxonomists for standard genome sequencing and annotation.</title>
        <authorList>
            <consortium name="The Broad Institute Genomics Platform"/>
            <consortium name="The Broad Institute Genome Sequencing Center for Infectious Disease"/>
            <person name="Wu L."/>
            <person name="Ma J."/>
        </authorList>
    </citation>
    <scope>NUCLEOTIDE SEQUENCE [LARGE SCALE GENOMIC DNA]</scope>
    <source>
        <strain evidence="2 3">JCM 15608</strain>
    </source>
</reference>
<evidence type="ECO:0000313" key="2">
    <source>
        <dbReference type="EMBL" id="GAA0819174.1"/>
    </source>
</evidence>
<accession>A0ABN1L859</accession>
<evidence type="ECO:0000256" key="1">
    <source>
        <dbReference type="SAM" id="SignalP"/>
    </source>
</evidence>
<protein>
    <submittedName>
        <fullName evidence="2">Uncharacterized protein</fullName>
    </submittedName>
</protein>
<dbReference type="Proteomes" id="UP001500021">
    <property type="component" value="Unassembled WGS sequence"/>
</dbReference>
<dbReference type="RefSeq" id="WP_343817563.1">
    <property type="nucleotide sequence ID" value="NZ_BAAAFA010000007.1"/>
</dbReference>
<keyword evidence="1" id="KW-0732">Signal</keyword>
<proteinExistence type="predicted"/>
<feature type="signal peptide" evidence="1">
    <location>
        <begin position="1"/>
        <end position="18"/>
    </location>
</feature>
<sequence>MRFFLGLCVLCVSSLSHAYQANCTTDDGRNFNISVSDKVLTVNSKYRHPYQGKTFKGWYEYANSKYTYKTGTFKGDTFPIEVINNRGQSASGQCRFR</sequence>
<feature type="chain" id="PRO_5046100164" evidence="1">
    <location>
        <begin position="19"/>
        <end position="97"/>
    </location>
</feature>